<organism evidence="2 3">
    <name type="scientific">Prevotella amnii DNF00058</name>
    <dbReference type="NCBI Taxonomy" id="1401066"/>
    <lineage>
        <taxon>Bacteria</taxon>
        <taxon>Pseudomonadati</taxon>
        <taxon>Bacteroidota</taxon>
        <taxon>Bacteroidia</taxon>
        <taxon>Bacteroidales</taxon>
        <taxon>Prevotellaceae</taxon>
        <taxon>Prevotella</taxon>
    </lineage>
</organism>
<keyword evidence="3" id="KW-1185">Reference proteome</keyword>
<dbReference type="RefSeq" id="WP_197053058.1">
    <property type="nucleotide sequence ID" value="NZ_JRNU01000025.1"/>
</dbReference>
<evidence type="ECO:0000259" key="1">
    <source>
        <dbReference type="Pfam" id="PF18935"/>
    </source>
</evidence>
<proteinExistence type="predicted"/>
<protein>
    <recommendedName>
        <fullName evidence="1">DUF5683 domain-containing protein</fullName>
    </recommendedName>
</protein>
<reference evidence="2 3" key="1">
    <citation type="submission" date="2014-07" db="EMBL/GenBank/DDBJ databases">
        <authorList>
            <person name="McCorrison J."/>
            <person name="Sanka R."/>
            <person name="Torralba M."/>
            <person name="Gillis M."/>
            <person name="Haft D.H."/>
            <person name="Methe B."/>
            <person name="Sutton G."/>
            <person name="Nelson K.E."/>
        </authorList>
    </citation>
    <scope>NUCLEOTIDE SEQUENCE [LARGE SCALE GENOMIC DNA]</scope>
    <source>
        <strain evidence="2 3">DNF00058</strain>
    </source>
</reference>
<dbReference type="EMBL" id="JRNU01000025">
    <property type="protein sequence ID" value="KGF51743.1"/>
    <property type="molecule type" value="Genomic_DNA"/>
</dbReference>
<comment type="caution">
    <text evidence="2">The sequence shown here is derived from an EMBL/GenBank/DDBJ whole genome shotgun (WGS) entry which is preliminary data.</text>
</comment>
<dbReference type="AlphaFoldDB" id="A0A096AXC5"/>
<accession>A0A096AXC5</accession>
<dbReference type="Pfam" id="PF18935">
    <property type="entry name" value="DUF5683"/>
    <property type="match status" value="1"/>
</dbReference>
<name>A0A096AXC5_9BACT</name>
<evidence type="ECO:0000313" key="2">
    <source>
        <dbReference type="EMBL" id="KGF51743.1"/>
    </source>
</evidence>
<evidence type="ECO:0000313" key="3">
    <source>
        <dbReference type="Proteomes" id="UP000029614"/>
    </source>
</evidence>
<sequence length="264" mass="30820">MTFINKKIKKAIIKRILIFISILFISFHVYAQKDTIKVLYPQNSIKIEDSIKVGTSSEKQYDLLTPDDTHKRKELERITSSNYNKIRYSRDWSTWKPNPKRALWLALVIPGAGQVYNRKYWKLPIFYGGFAGCLYALTWNSQMYHDYAQAYKDIMDNNENTHSYDQFLHLGNKIDDSNISIYQNIFKKRKDKYRRWRDLSIFATIGVYALSVIDAYVDAALSDFDISDDLSLHISPTIFKDNSLTTPNQPFSSSAIGIFCKLRF</sequence>
<feature type="domain" description="DUF5683" evidence="1">
    <location>
        <begin position="96"/>
        <end position="264"/>
    </location>
</feature>
<dbReference type="Proteomes" id="UP000029614">
    <property type="component" value="Unassembled WGS sequence"/>
</dbReference>
<gene>
    <name evidence="2" type="ORF">HMPREF9302_06335</name>
</gene>
<dbReference type="InterPro" id="IPR043738">
    <property type="entry name" value="DUF5683"/>
</dbReference>